<dbReference type="OrthoDB" id="10580649at2759"/>
<dbReference type="Proteomes" id="UP000694845">
    <property type="component" value="Unplaced"/>
</dbReference>
<sequence length="240" mass="27218">MMCDQTVESSSQHFKLDCQSDEFSQTEPDLSWIFNSDDTAPSMTRRVAPPAGRPSPVCNCRHKWCLREWSSAKNAEGNSASGRPTLHLRGLLPLRFPEISSTIQSYVKSSVERRRNQFLSWIDRCDASVNAIRRHLLDAVPGLAEAAPKLALSTVRGWLNQLAEYPSPAGSKPDRRPKSLRELLQVVSEQLSQLLAARVLVLPTRRVMNRPVRLPRFRRSSDHPRCRRRLFPRLAAPLTT</sequence>
<evidence type="ECO:0000313" key="2">
    <source>
        <dbReference type="RefSeq" id="XP_022082209.1"/>
    </source>
</evidence>
<dbReference type="OMA" id="REWSASK"/>
<dbReference type="RefSeq" id="XP_022082209.1">
    <property type="nucleotide sequence ID" value="XM_022226517.1"/>
</dbReference>
<protein>
    <submittedName>
        <fullName evidence="2">Uncharacterized protein LOC110974716</fullName>
    </submittedName>
</protein>
<dbReference type="GeneID" id="110974716"/>
<keyword evidence="1" id="KW-1185">Reference proteome</keyword>
<evidence type="ECO:0000313" key="1">
    <source>
        <dbReference type="Proteomes" id="UP000694845"/>
    </source>
</evidence>
<reference evidence="2" key="1">
    <citation type="submission" date="2025-08" db="UniProtKB">
        <authorList>
            <consortium name="RefSeq"/>
        </authorList>
    </citation>
    <scope>IDENTIFICATION</scope>
</reference>
<accession>A0A8B7XN07</accession>
<proteinExistence type="predicted"/>
<dbReference type="AlphaFoldDB" id="A0A8B7XN07"/>
<organism evidence="1 2">
    <name type="scientific">Acanthaster planci</name>
    <name type="common">Crown-of-thorns starfish</name>
    <dbReference type="NCBI Taxonomy" id="133434"/>
    <lineage>
        <taxon>Eukaryota</taxon>
        <taxon>Metazoa</taxon>
        <taxon>Echinodermata</taxon>
        <taxon>Eleutherozoa</taxon>
        <taxon>Asterozoa</taxon>
        <taxon>Asteroidea</taxon>
        <taxon>Valvatacea</taxon>
        <taxon>Valvatida</taxon>
        <taxon>Acanthasteridae</taxon>
        <taxon>Acanthaster</taxon>
    </lineage>
</organism>
<dbReference type="KEGG" id="aplc:110974716"/>
<gene>
    <name evidence="2" type="primary">LOC110974716</name>
</gene>
<name>A0A8B7XN07_ACAPL</name>